<sequence length="318" mass="34067">MADILPTLPADLRPAAQDLYGKATAVSPDAGETLALAFRVLREAKGDPERLDAGSDLLDGKVAAEIGRARDEIGQAAAALSPSWSGGGSEAFQAYLPRLTGAMGSMADSAARTARAVRAFRRALAELWGRIVDRTWLTGGEITAVVAQNGGHTGESIPAVLGVVDRFAEYVSGVARALLNLANGRYKAADGLGEELAGVVDGRLPVPDWNSTDRQGELRMDPVALRRTVHAFRDNGAYWDNAVRYQIEAGEGHLTPRAFGLGLAFYDDVQQVITRDRRLYRDADARMDTVAGALSEIGHLYGMIDDESTTVFSEHLDD</sequence>
<evidence type="ECO:0000313" key="2">
    <source>
        <dbReference type="Proteomes" id="UP001165079"/>
    </source>
</evidence>
<dbReference type="InterPro" id="IPR038332">
    <property type="entry name" value="PPE_sf"/>
</dbReference>
<dbReference type="SUPFAM" id="SSF140453">
    <property type="entry name" value="EsxAB dimer-like"/>
    <property type="match status" value="1"/>
</dbReference>
<keyword evidence="2" id="KW-1185">Reference proteome</keyword>
<protein>
    <submittedName>
        <fullName evidence="1">Uncharacterized protein</fullName>
    </submittedName>
</protein>
<organism evidence="1 2">
    <name type="scientific">Actinorhabdospora filicis</name>
    <dbReference type="NCBI Taxonomy" id="1785913"/>
    <lineage>
        <taxon>Bacteria</taxon>
        <taxon>Bacillati</taxon>
        <taxon>Actinomycetota</taxon>
        <taxon>Actinomycetes</taxon>
        <taxon>Micromonosporales</taxon>
        <taxon>Micromonosporaceae</taxon>
        <taxon>Actinorhabdospora</taxon>
    </lineage>
</organism>
<comment type="caution">
    <text evidence="1">The sequence shown here is derived from an EMBL/GenBank/DDBJ whole genome shotgun (WGS) entry which is preliminary data.</text>
</comment>
<reference evidence="1" key="1">
    <citation type="submission" date="2023-03" db="EMBL/GenBank/DDBJ databases">
        <title>Actinorhabdospora filicis NBRC 111898.</title>
        <authorList>
            <person name="Ichikawa N."/>
            <person name="Sato H."/>
            <person name="Tonouchi N."/>
        </authorList>
    </citation>
    <scope>NUCLEOTIDE SEQUENCE</scope>
    <source>
        <strain evidence="1">NBRC 111898</strain>
    </source>
</reference>
<accession>A0A9W6WBN9</accession>
<gene>
    <name evidence="1" type="ORF">Afil01_45680</name>
</gene>
<evidence type="ECO:0000313" key="1">
    <source>
        <dbReference type="EMBL" id="GLZ79761.1"/>
    </source>
</evidence>
<dbReference type="AlphaFoldDB" id="A0A9W6WBN9"/>
<dbReference type="Proteomes" id="UP001165079">
    <property type="component" value="Unassembled WGS sequence"/>
</dbReference>
<proteinExistence type="predicted"/>
<dbReference type="EMBL" id="BSTX01000003">
    <property type="protein sequence ID" value="GLZ79761.1"/>
    <property type="molecule type" value="Genomic_DNA"/>
</dbReference>
<name>A0A9W6WBN9_9ACTN</name>
<dbReference type="InterPro" id="IPR036689">
    <property type="entry name" value="ESAT-6-like_sf"/>
</dbReference>
<dbReference type="Gene3D" id="1.20.1260.20">
    <property type="entry name" value="PPE superfamily"/>
    <property type="match status" value="1"/>
</dbReference>